<evidence type="ECO:0000313" key="1">
    <source>
        <dbReference type="EMBL" id="MFC3203614.1"/>
    </source>
</evidence>
<sequence>MVFEDSDIHAYFVEVLRLALDKTNTNGRPIKVVPDPFNANQDRVLRQVKEGSTDVTWAVTSEEREREHLAVYFPLARGLLGYRVFLVHPDNQQSFGTRAPGELKQSLSVQGIGWPDTDVMRFNGYRVEEVPLTMMFKLIESKMADYFPRSVMEVEYELASRPSAQLVIEPDLAFYYPSPTYFFVSKRNRSLAERLKKGLDLALADGSLNALYNQQAFAQSANNMLRERQIIRLQSPVLTPQSRQTLTRYQDFLLKH</sequence>
<dbReference type="Proteomes" id="UP001595477">
    <property type="component" value="Unassembled WGS sequence"/>
</dbReference>
<dbReference type="SUPFAM" id="SSF53850">
    <property type="entry name" value="Periplasmic binding protein-like II"/>
    <property type="match status" value="1"/>
</dbReference>
<dbReference type="EMBL" id="JBHRSX010000096">
    <property type="protein sequence ID" value="MFC3203614.1"/>
    <property type="molecule type" value="Genomic_DNA"/>
</dbReference>
<dbReference type="RefSeq" id="WP_377908560.1">
    <property type="nucleotide sequence ID" value="NZ_JBHRSX010000096.1"/>
</dbReference>
<proteinExistence type="predicted"/>
<evidence type="ECO:0000313" key="2">
    <source>
        <dbReference type="Proteomes" id="UP001595477"/>
    </source>
</evidence>
<name>A0ABV7JZS4_9ALTE</name>
<keyword evidence="2" id="KW-1185">Reference proteome</keyword>
<gene>
    <name evidence="1" type="ORF">ACFOEW_17550</name>
</gene>
<reference evidence="2" key="1">
    <citation type="journal article" date="2019" name="Int. J. Syst. Evol. Microbiol.">
        <title>The Global Catalogue of Microorganisms (GCM) 10K type strain sequencing project: providing services to taxonomists for standard genome sequencing and annotation.</title>
        <authorList>
            <consortium name="The Broad Institute Genomics Platform"/>
            <consortium name="The Broad Institute Genome Sequencing Center for Infectious Disease"/>
            <person name="Wu L."/>
            <person name="Ma J."/>
        </authorList>
    </citation>
    <scope>NUCLEOTIDE SEQUENCE [LARGE SCALE GENOMIC DNA]</scope>
    <source>
        <strain evidence="2">KCTC 52449</strain>
    </source>
</reference>
<protein>
    <submittedName>
        <fullName evidence="1">Substrate-binding periplasmic protein</fullName>
    </submittedName>
</protein>
<dbReference type="Gene3D" id="3.40.190.10">
    <property type="entry name" value="Periplasmic binding protein-like II"/>
    <property type="match status" value="2"/>
</dbReference>
<accession>A0ABV7JZS4</accession>
<comment type="caution">
    <text evidence="1">The sequence shown here is derived from an EMBL/GenBank/DDBJ whole genome shotgun (WGS) entry which is preliminary data.</text>
</comment>
<organism evidence="1 2">
    <name type="scientific">Alteromonas oceani</name>
    <dbReference type="NCBI Taxonomy" id="2071609"/>
    <lineage>
        <taxon>Bacteria</taxon>
        <taxon>Pseudomonadati</taxon>
        <taxon>Pseudomonadota</taxon>
        <taxon>Gammaproteobacteria</taxon>
        <taxon>Alteromonadales</taxon>
        <taxon>Alteromonadaceae</taxon>
        <taxon>Alteromonas/Salinimonas group</taxon>
        <taxon>Alteromonas</taxon>
    </lineage>
</organism>